<organism evidence="1 2">
    <name type="scientific">Nitratireductor arenosus</name>
    <dbReference type="NCBI Taxonomy" id="2682096"/>
    <lineage>
        <taxon>Bacteria</taxon>
        <taxon>Pseudomonadati</taxon>
        <taxon>Pseudomonadota</taxon>
        <taxon>Alphaproteobacteria</taxon>
        <taxon>Hyphomicrobiales</taxon>
        <taxon>Phyllobacteriaceae</taxon>
        <taxon>Nitratireductor</taxon>
    </lineage>
</organism>
<keyword evidence="2" id="KW-1185">Reference proteome</keyword>
<evidence type="ECO:0000313" key="2">
    <source>
        <dbReference type="Proteomes" id="UP000463224"/>
    </source>
</evidence>
<reference evidence="1 2" key="1">
    <citation type="submission" date="2019-12" db="EMBL/GenBank/DDBJ databases">
        <title>Nitratireductor arenosus sp. nov., Isolated from sea sand, Jeju island, South Korea.</title>
        <authorList>
            <person name="Kim W."/>
        </authorList>
    </citation>
    <scope>NUCLEOTIDE SEQUENCE [LARGE SCALE GENOMIC DNA]</scope>
    <source>
        <strain evidence="1 2">CAU 1489</strain>
    </source>
</reference>
<accession>A0A844Q9S2</accession>
<dbReference type="AlphaFoldDB" id="A0A844Q9S2"/>
<evidence type="ECO:0000313" key="1">
    <source>
        <dbReference type="EMBL" id="MVA95637.1"/>
    </source>
</evidence>
<sequence length="235" mass="26833">MPIPIRKSLALSLIKDRYESVDGLVVEWEHRDQRNSSGKSNGRPDSRHKATIYRWLDHGIPSRADTVFGFASLLDVDPVALMDVDEEYIYSQFGRERRLYHLRRPTSTHLAPLWAIYEVDSGWPNQALANTYYGRNWYTHDFHHDPAVISDVYAAVMLTTGDAAAPRAYHLAYRRSGVADRTWRPYGTVVALEDDIILVSESGHFQQKPRSGDRFAVETYFGLGHRLITAQPDAD</sequence>
<dbReference type="Proteomes" id="UP000463224">
    <property type="component" value="Unassembled WGS sequence"/>
</dbReference>
<dbReference type="RefSeq" id="WP_156710536.1">
    <property type="nucleotide sequence ID" value="NZ_WPHG01000001.1"/>
</dbReference>
<name>A0A844Q9S2_9HYPH</name>
<dbReference type="EMBL" id="WPHG01000001">
    <property type="protein sequence ID" value="MVA95637.1"/>
    <property type="molecule type" value="Genomic_DNA"/>
</dbReference>
<protein>
    <submittedName>
        <fullName evidence="1">Uncharacterized protein</fullName>
    </submittedName>
</protein>
<comment type="caution">
    <text evidence="1">The sequence shown here is derived from an EMBL/GenBank/DDBJ whole genome shotgun (WGS) entry which is preliminary data.</text>
</comment>
<proteinExistence type="predicted"/>
<gene>
    <name evidence="1" type="ORF">GN330_00010</name>
</gene>